<dbReference type="Gene3D" id="3.40.50.300">
    <property type="entry name" value="P-loop containing nucleotide triphosphate hydrolases"/>
    <property type="match status" value="1"/>
</dbReference>
<dbReference type="GO" id="GO:0009247">
    <property type="term" value="P:glycolipid biosynthetic process"/>
    <property type="evidence" value="ECO:0007669"/>
    <property type="project" value="InterPro"/>
</dbReference>
<evidence type="ECO:0000256" key="6">
    <source>
        <dbReference type="ARBA" id="ARBA00022989"/>
    </source>
</evidence>
<dbReference type="InterPro" id="IPR027417">
    <property type="entry name" value="P-loop_NTPase"/>
</dbReference>
<keyword evidence="8 10" id="KW-0472">Membrane</keyword>
<keyword evidence="5" id="KW-0735">Signal-anchor</keyword>
<evidence type="ECO:0000313" key="12">
    <source>
        <dbReference type="Proteomes" id="UP000494040"/>
    </source>
</evidence>
<dbReference type="PANTHER" id="PTHR14647">
    <property type="entry name" value="GALACTOSE-3-O-SULFOTRANSFERASE"/>
    <property type="match status" value="1"/>
</dbReference>
<dbReference type="EnsemblMetazoa" id="XM_014393054.2">
    <property type="protein sequence ID" value="XP_014248540.1"/>
    <property type="gene ID" value="LOC106666127"/>
</dbReference>
<evidence type="ECO:0000256" key="2">
    <source>
        <dbReference type="ARBA" id="ARBA00008124"/>
    </source>
</evidence>
<dbReference type="AlphaFoldDB" id="A0A8I6TE38"/>
<sequence length="385" mass="45161">MRKYGTVLLFIIAFSIFVILLVGIHPQNKGEELIGDKSLVKLLTKNTIVNITEERQNIFFLKAHKCASSTLQNILMRYGFSRNLDFVLPAVGNYIGNPEFFNGKLIPQPLRSHSGKYNIFTHHTRYNFSATKDVMYPDCAFVTILRNPPDLFESLYSFYHLEKLTKSTFKQFINDPKKHKNLKQQRFLNKIGLNQMSWDLGNNELENLSKAKIKKFIRKIEREFDLVLISEYIEASLVLLCDLMKWPLKHVAFLKLNSRPVNMKNTLNDHERDVISNLNAIDTELYDFFLDKFRQKIHAYGVERMAKDVKQLLKLNSQLWKDCVESPNNKGYARTLNYDIRNNLDWTCFYSTRNELTFTDEIRDDQVRRFTAIKKLETFIEGGVE</sequence>
<evidence type="ECO:0000256" key="9">
    <source>
        <dbReference type="ARBA" id="ARBA00023180"/>
    </source>
</evidence>
<dbReference type="PANTHER" id="PTHR14647:SF87">
    <property type="entry name" value="PUTATIVE-RELATED"/>
    <property type="match status" value="1"/>
</dbReference>
<comment type="subcellular location">
    <subcellularLocation>
        <location evidence="1">Golgi apparatus membrane</location>
        <topology evidence="1">Single-pass type II membrane protein</topology>
    </subcellularLocation>
</comment>
<dbReference type="OrthoDB" id="514299at2759"/>
<dbReference type="Proteomes" id="UP000494040">
    <property type="component" value="Unassembled WGS sequence"/>
</dbReference>
<evidence type="ECO:0000256" key="5">
    <source>
        <dbReference type="ARBA" id="ARBA00022968"/>
    </source>
</evidence>
<reference evidence="11" key="1">
    <citation type="submission" date="2022-01" db="UniProtKB">
        <authorList>
            <consortium name="EnsemblMetazoa"/>
        </authorList>
    </citation>
    <scope>IDENTIFICATION</scope>
</reference>
<keyword evidence="6 10" id="KW-1133">Transmembrane helix</keyword>
<dbReference type="GO" id="GO:0001733">
    <property type="term" value="F:galactosylceramide sulfotransferase activity"/>
    <property type="evidence" value="ECO:0007669"/>
    <property type="project" value="InterPro"/>
</dbReference>
<evidence type="ECO:0000256" key="3">
    <source>
        <dbReference type="ARBA" id="ARBA00022679"/>
    </source>
</evidence>
<dbReference type="SUPFAM" id="SSF52540">
    <property type="entry name" value="P-loop containing nucleoside triphosphate hydrolases"/>
    <property type="match status" value="1"/>
</dbReference>
<dbReference type="GO" id="GO:0000139">
    <property type="term" value="C:Golgi membrane"/>
    <property type="evidence" value="ECO:0007669"/>
    <property type="project" value="UniProtKB-SubCell"/>
</dbReference>
<keyword evidence="4 10" id="KW-0812">Transmembrane</keyword>
<evidence type="ECO:0008006" key="13">
    <source>
        <dbReference type="Google" id="ProtNLM"/>
    </source>
</evidence>
<dbReference type="InterPro" id="IPR009729">
    <property type="entry name" value="Gal-3-0_sulfotransfrase"/>
</dbReference>
<evidence type="ECO:0000256" key="7">
    <source>
        <dbReference type="ARBA" id="ARBA00023034"/>
    </source>
</evidence>
<feature type="transmembrane region" description="Helical" evidence="10">
    <location>
        <begin position="7"/>
        <end position="24"/>
    </location>
</feature>
<evidence type="ECO:0000256" key="4">
    <source>
        <dbReference type="ARBA" id="ARBA00022692"/>
    </source>
</evidence>
<dbReference type="OMA" id="FYSPEAF"/>
<dbReference type="GeneID" id="106666127"/>
<dbReference type="Pfam" id="PF06990">
    <property type="entry name" value="Gal-3-0_sulfotr"/>
    <property type="match status" value="1"/>
</dbReference>
<proteinExistence type="inferred from homology"/>
<organism evidence="11 12">
    <name type="scientific">Cimex lectularius</name>
    <name type="common">Bed bug</name>
    <name type="synonym">Acanthia lectularia</name>
    <dbReference type="NCBI Taxonomy" id="79782"/>
    <lineage>
        <taxon>Eukaryota</taxon>
        <taxon>Metazoa</taxon>
        <taxon>Ecdysozoa</taxon>
        <taxon>Arthropoda</taxon>
        <taxon>Hexapoda</taxon>
        <taxon>Insecta</taxon>
        <taxon>Pterygota</taxon>
        <taxon>Neoptera</taxon>
        <taxon>Paraneoptera</taxon>
        <taxon>Hemiptera</taxon>
        <taxon>Heteroptera</taxon>
        <taxon>Panheteroptera</taxon>
        <taxon>Cimicomorpha</taxon>
        <taxon>Cimicidae</taxon>
        <taxon>Cimex</taxon>
    </lineage>
</organism>
<keyword evidence="7" id="KW-0333">Golgi apparatus</keyword>
<name>A0A8I6TE38_CIMLE</name>
<keyword evidence="12" id="KW-1185">Reference proteome</keyword>
<comment type="similarity">
    <text evidence="2">Belongs to the galactose-3-O-sulfotransferase family.</text>
</comment>
<evidence type="ECO:0000256" key="1">
    <source>
        <dbReference type="ARBA" id="ARBA00004323"/>
    </source>
</evidence>
<dbReference type="RefSeq" id="XP_014248540.1">
    <property type="nucleotide sequence ID" value="XM_014393054.2"/>
</dbReference>
<dbReference type="KEGG" id="clec:106666127"/>
<accession>A0A8I6TE38</accession>
<evidence type="ECO:0000256" key="8">
    <source>
        <dbReference type="ARBA" id="ARBA00023136"/>
    </source>
</evidence>
<keyword evidence="3" id="KW-0808">Transferase</keyword>
<keyword evidence="9" id="KW-0325">Glycoprotein</keyword>
<evidence type="ECO:0000256" key="10">
    <source>
        <dbReference type="SAM" id="Phobius"/>
    </source>
</evidence>
<protein>
    <recommendedName>
        <fullName evidence="13">Galactose-3-O-sulfotransferase</fullName>
    </recommendedName>
</protein>
<evidence type="ECO:0000313" key="11">
    <source>
        <dbReference type="EnsemblMetazoa" id="XP_014248540.1"/>
    </source>
</evidence>